<accession>A0A099FBL4</accession>
<gene>
    <name evidence="4" type="primary">fliE</name>
    <name evidence="5" type="ORF">IC63_08060</name>
</gene>
<dbReference type="RefSeq" id="WP_036718739.1">
    <property type="nucleotide sequence ID" value="NZ_CALUAY010000099.1"/>
</dbReference>
<name>A0A099FBL4_9RHOB</name>
<dbReference type="AlphaFoldDB" id="A0A099FBL4"/>
<dbReference type="GO" id="GO:0003774">
    <property type="term" value="F:cytoskeletal motor activity"/>
    <property type="evidence" value="ECO:0007669"/>
    <property type="project" value="InterPro"/>
</dbReference>
<evidence type="ECO:0000256" key="1">
    <source>
        <dbReference type="ARBA" id="ARBA00004117"/>
    </source>
</evidence>
<evidence type="ECO:0000256" key="4">
    <source>
        <dbReference type="HAMAP-Rule" id="MF_00724"/>
    </source>
</evidence>
<dbReference type="Pfam" id="PF02049">
    <property type="entry name" value="FliE"/>
    <property type="match status" value="1"/>
</dbReference>
<comment type="subcellular location">
    <subcellularLocation>
        <location evidence="1 4">Bacterial flagellum basal body</location>
    </subcellularLocation>
</comment>
<protein>
    <recommendedName>
        <fullName evidence="4">Flagellar hook-basal body complex protein FliE</fullName>
    </recommendedName>
</protein>
<dbReference type="GO" id="GO:0009425">
    <property type="term" value="C:bacterial-type flagellum basal body"/>
    <property type="evidence" value="ECO:0007669"/>
    <property type="project" value="UniProtKB-SubCell"/>
</dbReference>
<keyword evidence="5" id="KW-0966">Cell projection</keyword>
<proteinExistence type="inferred from homology"/>
<dbReference type="EMBL" id="JRKS01000019">
    <property type="protein sequence ID" value="KGJ07571.1"/>
    <property type="molecule type" value="Genomic_DNA"/>
</dbReference>
<reference evidence="5 6" key="1">
    <citation type="submission" date="2014-09" db="EMBL/GenBank/DDBJ databases">
        <authorList>
            <person name="McGinnis J.M."/>
            <person name="Wolfgang W.J."/>
        </authorList>
    </citation>
    <scope>NUCLEOTIDE SEQUENCE [LARGE SCALE GENOMIC DNA]</scope>
    <source>
        <strain evidence="5 6">HAMBI 3106</strain>
    </source>
</reference>
<dbReference type="PANTHER" id="PTHR34653:SF1">
    <property type="entry name" value="FLAGELLAR HOOK-BASAL BODY COMPLEX PROTEIN FLIE"/>
    <property type="match status" value="1"/>
</dbReference>
<keyword evidence="5" id="KW-0969">Cilium</keyword>
<comment type="caution">
    <text evidence="5">The sequence shown here is derived from an EMBL/GenBank/DDBJ whole genome shotgun (WGS) entry which is preliminary data.</text>
</comment>
<reference evidence="5 6" key="2">
    <citation type="submission" date="2014-10" db="EMBL/GenBank/DDBJ databases">
        <title>Paracoccus sanguinis sp. nov., isolated from clinical specimens of New York State patients.</title>
        <authorList>
            <person name="Mingle L.A."/>
            <person name="Cole J.A."/>
            <person name="Lapierre P."/>
            <person name="Musser K.A."/>
        </authorList>
    </citation>
    <scope>NUCLEOTIDE SEQUENCE [LARGE SCALE GENOMIC DNA]</scope>
    <source>
        <strain evidence="5 6">HAMBI 3106</strain>
    </source>
</reference>
<evidence type="ECO:0000256" key="2">
    <source>
        <dbReference type="ARBA" id="ARBA00009272"/>
    </source>
</evidence>
<dbReference type="OrthoDB" id="9812413at2"/>
<dbReference type="STRING" id="690417.IC63_08060"/>
<dbReference type="InterPro" id="IPR001624">
    <property type="entry name" value="FliE"/>
</dbReference>
<dbReference type="HAMAP" id="MF_00724">
    <property type="entry name" value="FliE"/>
    <property type="match status" value="1"/>
</dbReference>
<dbReference type="GO" id="GO:0071973">
    <property type="term" value="P:bacterial-type flagellum-dependent cell motility"/>
    <property type="evidence" value="ECO:0007669"/>
    <property type="project" value="InterPro"/>
</dbReference>
<keyword evidence="6" id="KW-1185">Reference proteome</keyword>
<dbReference type="PANTHER" id="PTHR34653">
    <property type="match status" value="1"/>
</dbReference>
<keyword evidence="5" id="KW-0282">Flagellum</keyword>
<organism evidence="5 6">
    <name type="scientific">Paracoccus sphaerophysae</name>
    <dbReference type="NCBI Taxonomy" id="690417"/>
    <lineage>
        <taxon>Bacteria</taxon>
        <taxon>Pseudomonadati</taxon>
        <taxon>Pseudomonadota</taxon>
        <taxon>Alphaproteobacteria</taxon>
        <taxon>Rhodobacterales</taxon>
        <taxon>Paracoccaceae</taxon>
        <taxon>Paracoccus</taxon>
    </lineage>
</organism>
<dbReference type="Proteomes" id="UP000029917">
    <property type="component" value="Unassembled WGS sequence"/>
</dbReference>
<dbReference type="GO" id="GO:0005198">
    <property type="term" value="F:structural molecule activity"/>
    <property type="evidence" value="ECO:0007669"/>
    <property type="project" value="InterPro"/>
</dbReference>
<comment type="similarity">
    <text evidence="2 4">Belongs to the FliE family.</text>
</comment>
<evidence type="ECO:0000313" key="6">
    <source>
        <dbReference type="Proteomes" id="UP000029917"/>
    </source>
</evidence>
<keyword evidence="3 4" id="KW-0975">Bacterial flagellum</keyword>
<evidence type="ECO:0000256" key="3">
    <source>
        <dbReference type="ARBA" id="ARBA00023143"/>
    </source>
</evidence>
<sequence>MISLTSSALQSGSRAASAYAEARAAAAPAPLAASDGRPGGLTAAAEEFAQVMAGADRAAVGAMQGSSDTQALVQSIAQAQMALETAVAIRDRVVEAYQEILRMPV</sequence>
<evidence type="ECO:0000313" key="5">
    <source>
        <dbReference type="EMBL" id="KGJ07571.1"/>
    </source>
</evidence>